<evidence type="ECO:0000256" key="3">
    <source>
        <dbReference type="ARBA" id="ARBA00021315"/>
    </source>
</evidence>
<dbReference type="NCBIfam" id="TIGR00634">
    <property type="entry name" value="recN"/>
    <property type="match status" value="1"/>
</dbReference>
<evidence type="ECO:0000256" key="9">
    <source>
        <dbReference type="PIRNR" id="PIRNR003128"/>
    </source>
</evidence>
<keyword evidence="7 9" id="KW-0234">DNA repair</keyword>
<dbReference type="SUPFAM" id="SSF52540">
    <property type="entry name" value="P-loop containing nucleoside triphosphate hydrolases"/>
    <property type="match status" value="2"/>
</dbReference>
<comment type="caution">
    <text evidence="12">The sequence shown here is derived from an EMBL/GenBank/DDBJ whole genome shotgun (WGS) entry which is preliminary data.</text>
</comment>
<keyword evidence="5 9" id="KW-0227">DNA damage</keyword>
<dbReference type="PANTHER" id="PTHR11059">
    <property type="entry name" value="DNA REPAIR PROTEIN RECN"/>
    <property type="match status" value="1"/>
</dbReference>
<proteinExistence type="inferred from homology"/>
<accession>A0A7W9A4J1</accession>
<sequence>MLTALSIRDIVLVDRLDLEVGSGLTVLTGETGAGKSIILDALGLALGARSDAGLVRAGAAQAVATATFDTPTDLDWLAEAREKGLEIEPGEELILRRVLGADGRSRAFINDQAVGVNALRSLAQALVEVHGQHETVGLLDARTHPGALDGYGGLHEDVAAVARAHDARREAQQRLDTLRAEASSAAARAEELTLALEELDALDPRAGEEAELAGERALLGAAEKALADLSEARDSLGGDKLSQRLSAALRAVEHARGRALQAVRLEAENAGTASEVSGHDHPVVLRLAAAAEAIDRTLVEAMEAVAQLDQAADALDVEPGRLDKAEERLFALRAAARKLNCTVEDLPRLRVRMREQLRLIEDGAEALTAAERTLTAAGAAYDVAAATLSSRRAEAGDRLAQAVAGELGPLKLDRARFRVALEPLPEDRRGARGAETVRFEISTNPGQPFGPLDTVASGGELARFALAMKAALAARPEQAQPVMIFDEVDQGVGGAVAEAVGRRLQRLASGGQVLVVTHSPQVAARGHTHWKVRKGDRDGATITTVEVLDAAQRDEEIARMLSGAVVTDEARAAARALIEHPDR</sequence>
<dbReference type="GO" id="GO:0006281">
    <property type="term" value="P:DNA repair"/>
    <property type="evidence" value="ECO:0007669"/>
    <property type="project" value="UniProtKB-KW"/>
</dbReference>
<feature type="coiled-coil region" evidence="10">
    <location>
        <begin position="161"/>
        <end position="195"/>
    </location>
</feature>
<dbReference type="RefSeq" id="WP_123287119.1">
    <property type="nucleotide sequence ID" value="NZ_JACIJB010000006.1"/>
</dbReference>
<dbReference type="Proteomes" id="UP000548978">
    <property type="component" value="Unassembled WGS sequence"/>
</dbReference>
<keyword evidence="4" id="KW-0547">Nucleotide-binding</keyword>
<feature type="domain" description="RecF/RecN/SMC N-terminal" evidence="11">
    <location>
        <begin position="15"/>
        <end position="534"/>
    </location>
</feature>
<dbReference type="FunFam" id="3.40.50.300:FF:000319">
    <property type="entry name" value="DNA repair protein RecN"/>
    <property type="match status" value="1"/>
</dbReference>
<keyword evidence="13" id="KW-1185">Reference proteome</keyword>
<evidence type="ECO:0000256" key="8">
    <source>
        <dbReference type="ARBA" id="ARBA00033408"/>
    </source>
</evidence>
<dbReference type="InterPro" id="IPR027417">
    <property type="entry name" value="P-loop_NTPase"/>
</dbReference>
<evidence type="ECO:0000256" key="6">
    <source>
        <dbReference type="ARBA" id="ARBA00022840"/>
    </source>
</evidence>
<evidence type="ECO:0000256" key="2">
    <source>
        <dbReference type="ARBA" id="ARBA00009441"/>
    </source>
</evidence>
<dbReference type="InterPro" id="IPR003395">
    <property type="entry name" value="RecF/RecN/SMC_N"/>
</dbReference>
<dbReference type="Gene3D" id="3.40.50.300">
    <property type="entry name" value="P-loop containing nucleotide triphosphate hydrolases"/>
    <property type="match status" value="2"/>
</dbReference>
<reference evidence="12 13" key="1">
    <citation type="submission" date="2020-08" db="EMBL/GenBank/DDBJ databases">
        <title>Genomic Encyclopedia of Type Strains, Phase IV (KMG-IV): sequencing the most valuable type-strain genomes for metagenomic binning, comparative biology and taxonomic classification.</title>
        <authorList>
            <person name="Goeker M."/>
        </authorList>
    </citation>
    <scope>NUCLEOTIDE SEQUENCE [LARGE SCALE GENOMIC DNA]</scope>
    <source>
        <strain evidence="12 13">DSM 24448</strain>
    </source>
</reference>
<keyword evidence="6" id="KW-0067">ATP-binding</keyword>
<gene>
    <name evidence="12" type="ORF">FHS65_001703</name>
</gene>
<dbReference type="InterPro" id="IPR004604">
    <property type="entry name" value="DNA_recomb/repair_RecN"/>
</dbReference>
<evidence type="ECO:0000256" key="10">
    <source>
        <dbReference type="SAM" id="Coils"/>
    </source>
</evidence>
<dbReference type="CDD" id="cd03241">
    <property type="entry name" value="ABC_RecN"/>
    <property type="match status" value="2"/>
</dbReference>
<comment type="function">
    <text evidence="1 9">May be involved in recombinational repair of damaged DNA.</text>
</comment>
<dbReference type="GO" id="GO:0005524">
    <property type="term" value="F:ATP binding"/>
    <property type="evidence" value="ECO:0007669"/>
    <property type="project" value="UniProtKB-KW"/>
</dbReference>
<evidence type="ECO:0000313" key="12">
    <source>
        <dbReference type="EMBL" id="MBB5660950.1"/>
    </source>
</evidence>
<dbReference type="EMBL" id="JACIJB010000006">
    <property type="protein sequence ID" value="MBB5660950.1"/>
    <property type="molecule type" value="Genomic_DNA"/>
</dbReference>
<comment type="similarity">
    <text evidence="2 9">Belongs to the RecN family.</text>
</comment>
<evidence type="ECO:0000256" key="1">
    <source>
        <dbReference type="ARBA" id="ARBA00003618"/>
    </source>
</evidence>
<feature type="coiled-coil region" evidence="10">
    <location>
        <begin position="298"/>
        <end position="342"/>
    </location>
</feature>
<evidence type="ECO:0000256" key="7">
    <source>
        <dbReference type="ARBA" id="ARBA00023204"/>
    </source>
</evidence>
<dbReference type="GO" id="GO:0043590">
    <property type="term" value="C:bacterial nucleoid"/>
    <property type="evidence" value="ECO:0007669"/>
    <property type="project" value="TreeGrafter"/>
</dbReference>
<dbReference type="Pfam" id="PF02463">
    <property type="entry name" value="SMC_N"/>
    <property type="match status" value="1"/>
</dbReference>
<dbReference type="AlphaFoldDB" id="A0A7W9A4J1"/>
<protein>
    <recommendedName>
        <fullName evidence="3 9">DNA repair protein RecN</fullName>
    </recommendedName>
    <alternativeName>
        <fullName evidence="8 9">Recombination protein N</fullName>
    </alternativeName>
</protein>
<evidence type="ECO:0000259" key="11">
    <source>
        <dbReference type="Pfam" id="PF02463"/>
    </source>
</evidence>
<evidence type="ECO:0000256" key="4">
    <source>
        <dbReference type="ARBA" id="ARBA00022741"/>
    </source>
</evidence>
<dbReference type="OrthoDB" id="9806954at2"/>
<evidence type="ECO:0000256" key="5">
    <source>
        <dbReference type="ARBA" id="ARBA00022763"/>
    </source>
</evidence>
<dbReference type="GO" id="GO:0006310">
    <property type="term" value="P:DNA recombination"/>
    <property type="evidence" value="ECO:0007669"/>
    <property type="project" value="InterPro"/>
</dbReference>
<evidence type="ECO:0000313" key="13">
    <source>
        <dbReference type="Proteomes" id="UP000548978"/>
    </source>
</evidence>
<dbReference type="PIRSF" id="PIRSF003128">
    <property type="entry name" value="RecN"/>
    <property type="match status" value="1"/>
</dbReference>
<dbReference type="PANTHER" id="PTHR11059:SF0">
    <property type="entry name" value="DNA REPAIR PROTEIN RECN"/>
    <property type="match status" value="1"/>
</dbReference>
<name>A0A7W9A4J1_9CAUL</name>
<organism evidence="12 13">
    <name type="scientific">Brevundimonas halotolerans</name>
    <dbReference type="NCBI Taxonomy" id="69670"/>
    <lineage>
        <taxon>Bacteria</taxon>
        <taxon>Pseudomonadati</taxon>
        <taxon>Pseudomonadota</taxon>
        <taxon>Alphaproteobacteria</taxon>
        <taxon>Caulobacterales</taxon>
        <taxon>Caulobacteraceae</taxon>
        <taxon>Brevundimonas</taxon>
    </lineage>
</organism>
<keyword evidence="10" id="KW-0175">Coiled coil</keyword>
<dbReference type="GO" id="GO:0009432">
    <property type="term" value="P:SOS response"/>
    <property type="evidence" value="ECO:0007669"/>
    <property type="project" value="TreeGrafter"/>
</dbReference>